<name>A0A2S8GG66_9BACT</name>
<proteinExistence type="predicted"/>
<dbReference type="Proteomes" id="UP000237819">
    <property type="component" value="Unassembled WGS sequence"/>
</dbReference>
<gene>
    <name evidence="1" type="ORF">C5Y93_22635</name>
</gene>
<protein>
    <submittedName>
        <fullName evidence="1">Uncharacterized protein</fullName>
    </submittedName>
</protein>
<organism evidence="1 2">
    <name type="scientific">Blastopirellula marina</name>
    <dbReference type="NCBI Taxonomy" id="124"/>
    <lineage>
        <taxon>Bacteria</taxon>
        <taxon>Pseudomonadati</taxon>
        <taxon>Planctomycetota</taxon>
        <taxon>Planctomycetia</taxon>
        <taxon>Pirellulales</taxon>
        <taxon>Pirellulaceae</taxon>
        <taxon>Blastopirellula</taxon>
    </lineage>
</organism>
<evidence type="ECO:0000313" key="2">
    <source>
        <dbReference type="Proteomes" id="UP000237819"/>
    </source>
</evidence>
<comment type="caution">
    <text evidence="1">The sequence shown here is derived from an EMBL/GenBank/DDBJ whole genome shotgun (WGS) entry which is preliminary data.</text>
</comment>
<dbReference type="EMBL" id="PUHZ01000023">
    <property type="protein sequence ID" value="PQO43457.1"/>
    <property type="molecule type" value="Genomic_DNA"/>
</dbReference>
<dbReference type="AlphaFoldDB" id="A0A2S8GG66"/>
<evidence type="ECO:0000313" key="1">
    <source>
        <dbReference type="EMBL" id="PQO43457.1"/>
    </source>
</evidence>
<sequence>MLTRVINILLTILIVIGTGLLLRAQGELAELRLEETRALLDVGEVVDVVTVRGVRITQFQDGDKRHVVLEFPAGLGDVELKWNTFGVDRDFPLWVTEKERPCTIRLTFQPHRDDLKIWSKVTTLEREQESVGLLTHLSPVASHWNEFTVRLGGEPQGETGEIETLCDIVGPRELLPDDLWMTEGANKVLFRLRIGAEEAFSAEAARQATP</sequence>
<accession>A0A2S8GG66</accession>
<reference evidence="1 2" key="1">
    <citation type="submission" date="2018-02" db="EMBL/GenBank/DDBJ databases">
        <title>Comparative genomes isolates from brazilian mangrove.</title>
        <authorList>
            <person name="Araujo J.E."/>
            <person name="Taketani R.G."/>
            <person name="Silva M.C.P."/>
            <person name="Loureco M.V."/>
            <person name="Andreote F.D."/>
        </authorList>
    </citation>
    <scope>NUCLEOTIDE SEQUENCE [LARGE SCALE GENOMIC DNA]</scope>
    <source>
        <strain evidence="1 2">Nap-Phe MGV</strain>
    </source>
</reference>